<protein>
    <submittedName>
        <fullName evidence="1">Peroxide stress protein YaaA</fullName>
    </submittedName>
</protein>
<dbReference type="GO" id="GO:0005829">
    <property type="term" value="C:cytosol"/>
    <property type="evidence" value="ECO:0007669"/>
    <property type="project" value="TreeGrafter"/>
</dbReference>
<dbReference type="PANTHER" id="PTHR30283">
    <property type="entry name" value="PEROXIDE STRESS RESPONSE PROTEIN YAAA"/>
    <property type="match status" value="1"/>
</dbReference>
<dbReference type="EMBL" id="VDMP01000013">
    <property type="protein sequence ID" value="TNM48306.1"/>
    <property type="molecule type" value="Genomic_DNA"/>
</dbReference>
<keyword evidence="2" id="KW-1185">Reference proteome</keyword>
<dbReference type="InterPro" id="IPR005583">
    <property type="entry name" value="YaaA"/>
</dbReference>
<dbReference type="PANTHER" id="PTHR30283:SF4">
    <property type="entry name" value="PEROXIDE STRESS RESISTANCE PROTEIN YAAA"/>
    <property type="match status" value="1"/>
</dbReference>
<evidence type="ECO:0000313" key="2">
    <source>
        <dbReference type="Proteomes" id="UP000313231"/>
    </source>
</evidence>
<gene>
    <name evidence="1" type="primary">yaaA</name>
    <name evidence="1" type="ORF">FHP29_02025</name>
</gene>
<dbReference type="Proteomes" id="UP000313231">
    <property type="component" value="Unassembled WGS sequence"/>
</dbReference>
<evidence type="ECO:0000313" key="1">
    <source>
        <dbReference type="EMBL" id="TNM48306.1"/>
    </source>
</evidence>
<accession>A0A5C4WLD5</accession>
<comment type="caution">
    <text evidence="1">The sequence shown here is derived from an EMBL/GenBank/DDBJ whole genome shotgun (WGS) entry which is preliminary data.</text>
</comment>
<sequence>MLILLPPSEGKAVPRRGQPLDLDALSSPALTDARRDVLDALVALCRDDQAKAAEVLGLSPGQADLVQRNAALTAAPTARADRIYTGVLYDALDVATLSAAAKRRATARVAVASSLFGMVRLADRIPSYRLSGDASLPRLGPVAAVWREALPSVMTEALGRGLLVDLRSGMYAGFWRPGPDLARRVATVRVLHEHNGTRKVVSHFNKATKGRIVRALLEDGADPRTPAALAEVLERLGWTVEVGAPGKAGTQLDVVVSEL</sequence>
<dbReference type="NCBIfam" id="NF002545">
    <property type="entry name" value="PRK02101.2-3"/>
    <property type="match status" value="1"/>
</dbReference>
<dbReference type="RefSeq" id="WP_139621206.1">
    <property type="nucleotide sequence ID" value="NZ_VDMP01000013.1"/>
</dbReference>
<reference evidence="1 2" key="1">
    <citation type="journal article" date="2016" name="Int. J. Syst. Evol. Microbiol.">
        <title>Nocardioides albidus sp. nov., an actinobacterium isolated from garden soil.</title>
        <authorList>
            <person name="Singh H."/>
            <person name="Du J."/>
            <person name="Trinh H."/>
            <person name="Won K."/>
            <person name="Yang J.E."/>
            <person name="Yin C."/>
            <person name="Kook M."/>
            <person name="Yi T.H."/>
        </authorList>
    </citation>
    <scope>NUCLEOTIDE SEQUENCE [LARGE SCALE GENOMIC DNA]</scope>
    <source>
        <strain evidence="1 2">CCTCC AB 2015297</strain>
    </source>
</reference>
<organism evidence="1 2">
    <name type="scientific">Nocardioides albidus</name>
    <dbReference type="NCBI Taxonomy" id="1517589"/>
    <lineage>
        <taxon>Bacteria</taxon>
        <taxon>Bacillati</taxon>
        <taxon>Actinomycetota</taxon>
        <taxon>Actinomycetes</taxon>
        <taxon>Propionibacteriales</taxon>
        <taxon>Nocardioidaceae</taxon>
        <taxon>Nocardioides</taxon>
    </lineage>
</organism>
<name>A0A5C4WLD5_9ACTN</name>
<dbReference type="GO" id="GO:0033194">
    <property type="term" value="P:response to hydroperoxide"/>
    <property type="evidence" value="ECO:0007669"/>
    <property type="project" value="TreeGrafter"/>
</dbReference>
<dbReference type="OrthoDB" id="3210767at2"/>
<dbReference type="AlphaFoldDB" id="A0A5C4WLD5"/>
<proteinExistence type="predicted"/>
<dbReference type="Pfam" id="PF03883">
    <property type="entry name" value="H2O2_YaaD"/>
    <property type="match status" value="1"/>
</dbReference>